<name>A0A8S4R7Y5_9NEOP</name>
<sequence length="85" mass="9325">MRLAGSYLRNRGLSSYETDGGVQDVLPVSLRAFEDLWVMLTGVSIAFTIVLALVGVLLFPVCLGGYPLAESRIVRKRSLVSVVRR</sequence>
<feature type="transmembrane region" description="Helical" evidence="1">
    <location>
        <begin position="36"/>
        <end position="69"/>
    </location>
</feature>
<dbReference type="AlphaFoldDB" id="A0A8S4R7Y5"/>
<gene>
    <name evidence="2" type="primary">jg8861</name>
    <name evidence="2" type="ORF">PAEG_LOCUS9742</name>
</gene>
<evidence type="ECO:0000313" key="3">
    <source>
        <dbReference type="Proteomes" id="UP000838756"/>
    </source>
</evidence>
<keyword evidence="1" id="KW-0812">Transmembrane</keyword>
<protein>
    <submittedName>
        <fullName evidence="2">Jg8861 protein</fullName>
    </submittedName>
</protein>
<reference evidence="2" key="1">
    <citation type="submission" date="2022-03" db="EMBL/GenBank/DDBJ databases">
        <authorList>
            <person name="Lindestad O."/>
        </authorList>
    </citation>
    <scope>NUCLEOTIDE SEQUENCE</scope>
</reference>
<keyword evidence="1" id="KW-1133">Transmembrane helix</keyword>
<proteinExistence type="predicted"/>
<keyword evidence="3" id="KW-1185">Reference proteome</keyword>
<evidence type="ECO:0000256" key="1">
    <source>
        <dbReference type="SAM" id="Phobius"/>
    </source>
</evidence>
<keyword evidence="1" id="KW-0472">Membrane</keyword>
<dbReference type="Proteomes" id="UP000838756">
    <property type="component" value="Unassembled WGS sequence"/>
</dbReference>
<evidence type="ECO:0000313" key="2">
    <source>
        <dbReference type="EMBL" id="CAH2230533.1"/>
    </source>
</evidence>
<organism evidence="2 3">
    <name type="scientific">Pararge aegeria aegeria</name>
    <dbReference type="NCBI Taxonomy" id="348720"/>
    <lineage>
        <taxon>Eukaryota</taxon>
        <taxon>Metazoa</taxon>
        <taxon>Ecdysozoa</taxon>
        <taxon>Arthropoda</taxon>
        <taxon>Hexapoda</taxon>
        <taxon>Insecta</taxon>
        <taxon>Pterygota</taxon>
        <taxon>Neoptera</taxon>
        <taxon>Endopterygota</taxon>
        <taxon>Lepidoptera</taxon>
        <taxon>Glossata</taxon>
        <taxon>Ditrysia</taxon>
        <taxon>Papilionoidea</taxon>
        <taxon>Nymphalidae</taxon>
        <taxon>Satyrinae</taxon>
        <taxon>Satyrini</taxon>
        <taxon>Parargina</taxon>
        <taxon>Pararge</taxon>
    </lineage>
</organism>
<accession>A0A8S4R7Y5</accession>
<comment type="caution">
    <text evidence="2">The sequence shown here is derived from an EMBL/GenBank/DDBJ whole genome shotgun (WGS) entry which is preliminary data.</text>
</comment>
<dbReference type="EMBL" id="CAKXAJ010024815">
    <property type="protein sequence ID" value="CAH2230533.1"/>
    <property type="molecule type" value="Genomic_DNA"/>
</dbReference>